<dbReference type="HAMAP" id="MF_02066">
    <property type="entry name" value="CpoB"/>
    <property type="match status" value="1"/>
</dbReference>
<feature type="repeat" description="TPR" evidence="1">
    <location>
        <begin position="231"/>
        <end position="264"/>
    </location>
</feature>
<sequence precursor="true">MYLRYFSLLFLIFSFLLFSCAGSRKNQDAEYQIDDSQQQDLTDIEKLLGIETTTETPKKKQKPKEQLNLLDESDIANPDQSMAAAATRADSKEIENYKKRIQSLQRQLKDKDRLIQQLKDQLAQQSLKIEQLQQKKGKGQLYVPSVSSSAAAAGSGDYEATYQQARQAFEARDYQSALSLFQTLLSQNANHPLADNAQYWIGECHYALRQYDAAILDFQKVFTFPNSNKAPDAQFKLVLCYLKKGDMEKAREEYERLRTDYPDSPYVDRATEILSRY</sequence>
<evidence type="ECO:0000313" key="3">
    <source>
        <dbReference type="EMBL" id="APF17925.1"/>
    </source>
</evidence>
<dbReference type="NCBIfam" id="TIGR02795">
    <property type="entry name" value="tol_pal_ybgF"/>
    <property type="match status" value="1"/>
</dbReference>
<dbReference type="InterPro" id="IPR014162">
    <property type="entry name" value="CpoB_C"/>
</dbReference>
<gene>
    <name evidence="3" type="primary">ybgF</name>
    <name evidence="3" type="ORF">Cabys_1176</name>
    <name evidence="4" type="ORF">Calab_2372</name>
</gene>
<accession>H1XY55</accession>
<dbReference type="EMBL" id="CM001402">
    <property type="protein sequence ID" value="EHO41982.1"/>
    <property type="molecule type" value="Genomic_DNA"/>
</dbReference>
<dbReference type="SMART" id="SM00028">
    <property type="entry name" value="TPR"/>
    <property type="match status" value="3"/>
</dbReference>
<dbReference type="HOGENOM" id="CLU_044315_3_0_0"/>
<evidence type="ECO:0000313" key="6">
    <source>
        <dbReference type="Proteomes" id="UP000183868"/>
    </source>
</evidence>
<dbReference type="eggNOG" id="COG1729">
    <property type="taxonomic scope" value="Bacteria"/>
</dbReference>
<name>H1XY55_CALAY</name>
<dbReference type="Pfam" id="PF13432">
    <property type="entry name" value="TPR_16"/>
    <property type="match status" value="1"/>
</dbReference>
<dbReference type="KEGG" id="caby:Cabys_1176"/>
<dbReference type="PaxDb" id="880073-Calab_2372"/>
<feature type="coiled-coil region" evidence="2">
    <location>
        <begin position="87"/>
        <end position="135"/>
    </location>
</feature>
<dbReference type="SUPFAM" id="SSF48452">
    <property type="entry name" value="TPR-like"/>
    <property type="match status" value="1"/>
</dbReference>
<dbReference type="OrthoDB" id="13540at2"/>
<dbReference type="AlphaFoldDB" id="H1XY55"/>
<dbReference type="RefSeq" id="WP_006929178.1">
    <property type="nucleotide sequence ID" value="NZ_CM001402.1"/>
</dbReference>
<dbReference type="STRING" id="880073.Cabys_1176"/>
<dbReference type="Proteomes" id="UP000004671">
    <property type="component" value="Chromosome"/>
</dbReference>
<evidence type="ECO:0000313" key="5">
    <source>
        <dbReference type="Proteomes" id="UP000004671"/>
    </source>
</evidence>
<dbReference type="InterPro" id="IPR019734">
    <property type="entry name" value="TPR_rpt"/>
</dbReference>
<dbReference type="InterPro" id="IPR011990">
    <property type="entry name" value="TPR-like_helical_dom_sf"/>
</dbReference>
<evidence type="ECO:0000313" key="4">
    <source>
        <dbReference type="EMBL" id="EHO41982.1"/>
    </source>
</evidence>
<dbReference type="Gene3D" id="1.25.40.10">
    <property type="entry name" value="Tetratricopeptide repeat domain"/>
    <property type="match status" value="1"/>
</dbReference>
<dbReference type="Pfam" id="PF13174">
    <property type="entry name" value="TPR_6"/>
    <property type="match status" value="1"/>
</dbReference>
<reference evidence="3 6" key="2">
    <citation type="submission" date="2016-11" db="EMBL/GenBank/DDBJ databases">
        <title>Genomic analysis of Caldithrix abyssi and proposal of a novel bacterial phylum Caldithrichaeota.</title>
        <authorList>
            <person name="Kublanov I."/>
            <person name="Sigalova O."/>
            <person name="Gavrilov S."/>
            <person name="Lebedinsky A."/>
            <person name="Ivanova N."/>
            <person name="Daum C."/>
            <person name="Reddy T."/>
            <person name="Klenk H.P."/>
            <person name="Goker M."/>
            <person name="Reva O."/>
            <person name="Miroshnichenko M."/>
            <person name="Kyprides N."/>
            <person name="Woyke T."/>
            <person name="Gelfand M."/>
        </authorList>
    </citation>
    <scope>NUCLEOTIDE SEQUENCE [LARGE SCALE GENOMIC DNA]</scope>
    <source>
        <strain evidence="3 6">LF13</strain>
    </source>
</reference>
<dbReference type="EMBL" id="CP018099">
    <property type="protein sequence ID" value="APF17925.1"/>
    <property type="molecule type" value="Genomic_DNA"/>
</dbReference>
<organism evidence="4 5">
    <name type="scientific">Caldithrix abyssi DSM 13497</name>
    <dbReference type="NCBI Taxonomy" id="880073"/>
    <lineage>
        <taxon>Bacteria</taxon>
        <taxon>Pseudomonadati</taxon>
        <taxon>Calditrichota</taxon>
        <taxon>Calditrichia</taxon>
        <taxon>Calditrichales</taxon>
        <taxon>Calditrichaceae</taxon>
        <taxon>Caldithrix</taxon>
    </lineage>
</organism>
<dbReference type="Proteomes" id="UP000183868">
    <property type="component" value="Chromosome"/>
</dbReference>
<dbReference type="InParanoid" id="H1XY55"/>
<evidence type="ECO:0000256" key="2">
    <source>
        <dbReference type="SAM" id="Coils"/>
    </source>
</evidence>
<dbReference type="PROSITE" id="PS51257">
    <property type="entry name" value="PROKAR_LIPOPROTEIN"/>
    <property type="match status" value="1"/>
</dbReference>
<keyword evidence="1" id="KW-0802">TPR repeat</keyword>
<dbReference type="GO" id="GO:0051301">
    <property type="term" value="P:cell division"/>
    <property type="evidence" value="ECO:0007669"/>
    <property type="project" value="InterPro"/>
</dbReference>
<dbReference type="InterPro" id="IPR034706">
    <property type="entry name" value="CpoB"/>
</dbReference>
<dbReference type="PROSITE" id="PS50005">
    <property type="entry name" value="TPR"/>
    <property type="match status" value="1"/>
</dbReference>
<reference evidence="4 5" key="1">
    <citation type="submission" date="2011-09" db="EMBL/GenBank/DDBJ databases">
        <title>The permanent draft genome of Caldithrix abyssi DSM 13497.</title>
        <authorList>
            <consortium name="US DOE Joint Genome Institute (JGI-PGF)"/>
            <person name="Lucas S."/>
            <person name="Han J."/>
            <person name="Lapidus A."/>
            <person name="Bruce D."/>
            <person name="Goodwin L."/>
            <person name="Pitluck S."/>
            <person name="Peters L."/>
            <person name="Kyrpides N."/>
            <person name="Mavromatis K."/>
            <person name="Ivanova N."/>
            <person name="Mikhailova N."/>
            <person name="Chertkov O."/>
            <person name="Detter J.C."/>
            <person name="Tapia R."/>
            <person name="Han C."/>
            <person name="Land M."/>
            <person name="Hauser L."/>
            <person name="Markowitz V."/>
            <person name="Cheng J.-F."/>
            <person name="Hugenholtz P."/>
            <person name="Woyke T."/>
            <person name="Wu D."/>
            <person name="Spring S."/>
            <person name="Brambilla E."/>
            <person name="Klenk H.-P."/>
            <person name="Eisen J.A."/>
        </authorList>
    </citation>
    <scope>NUCLEOTIDE SEQUENCE [LARGE SCALE GENOMIC DNA]</scope>
    <source>
        <strain evidence="4 5">DSM 13497</strain>
    </source>
</reference>
<keyword evidence="5" id="KW-1185">Reference proteome</keyword>
<proteinExistence type="inferred from homology"/>
<evidence type="ECO:0000256" key="1">
    <source>
        <dbReference type="PROSITE-ProRule" id="PRU00339"/>
    </source>
</evidence>
<keyword evidence="2" id="KW-0175">Coiled coil</keyword>
<protein>
    <submittedName>
        <fullName evidence="4">Tol-pal system protein YbgF</fullName>
    </submittedName>
</protein>